<dbReference type="InterPro" id="IPR002173">
    <property type="entry name" value="Carboh/pur_kinase_PfkB_CS"/>
</dbReference>
<evidence type="ECO:0000313" key="5">
    <source>
        <dbReference type="Proteomes" id="UP000320085"/>
    </source>
</evidence>
<dbReference type="PANTHER" id="PTHR10584:SF166">
    <property type="entry name" value="RIBOKINASE"/>
    <property type="match status" value="1"/>
</dbReference>
<comment type="caution">
    <text evidence="4">The sequence shown here is derived from an EMBL/GenBank/DDBJ whole genome shotgun (WGS) entry which is preliminary data.</text>
</comment>
<dbReference type="GO" id="GO:0016301">
    <property type="term" value="F:kinase activity"/>
    <property type="evidence" value="ECO:0007669"/>
    <property type="project" value="UniProtKB-KW"/>
</dbReference>
<proteinExistence type="predicted"/>
<dbReference type="PROSITE" id="PS00584">
    <property type="entry name" value="PFKB_KINASES_2"/>
    <property type="match status" value="1"/>
</dbReference>
<dbReference type="PANTHER" id="PTHR10584">
    <property type="entry name" value="SUGAR KINASE"/>
    <property type="match status" value="1"/>
</dbReference>
<name>A0A543PPA1_9MICO</name>
<dbReference type="AlphaFoldDB" id="A0A543PPA1"/>
<dbReference type="Pfam" id="PF00294">
    <property type="entry name" value="PfkB"/>
    <property type="match status" value="1"/>
</dbReference>
<dbReference type="InterPro" id="IPR011611">
    <property type="entry name" value="PfkB_dom"/>
</dbReference>
<dbReference type="Proteomes" id="UP000320085">
    <property type="component" value="Unassembled WGS sequence"/>
</dbReference>
<dbReference type="SUPFAM" id="SSF53613">
    <property type="entry name" value="Ribokinase-like"/>
    <property type="match status" value="1"/>
</dbReference>
<dbReference type="EMBL" id="VFQF01000002">
    <property type="protein sequence ID" value="TQN45903.1"/>
    <property type="molecule type" value="Genomic_DNA"/>
</dbReference>
<feature type="domain" description="Carbohydrate kinase PfkB" evidence="3">
    <location>
        <begin position="17"/>
        <end position="299"/>
    </location>
</feature>
<sequence length="315" mass="32982">MTTTPPRAPDVQTDVQTDVLVVGGAGVDTIVRVEALPVPLADSHVVPPIRTVVGHTGTGVALGCHHLGLVTHFVDVIGDDAEGRMVTERLAAEGVRFDHVVHPSGTRRAVNLVDPQGRRMSFYDPRHPYDLEPDAALWRDAVAAARHVHASIMPWTVAALDDATGRGLTTSTDLHDWDGSNPHHRPFARAADLVFVSGARLEGVEDAVVADVLDRGRARVVIVMDGARGSRVTVREGGRFAVPAVDVPGRPAVDSNGAGDAYVAGFLSAWLAGRGARSAALSGAVAGAWACGTEGTHTSFVSPGELAAELARLRG</sequence>
<keyword evidence="2 4" id="KW-0418">Kinase</keyword>
<evidence type="ECO:0000256" key="1">
    <source>
        <dbReference type="ARBA" id="ARBA00022679"/>
    </source>
</evidence>
<protein>
    <submittedName>
        <fullName evidence="4">Sugar/nucleoside kinase (Ribokinase family)</fullName>
    </submittedName>
</protein>
<accession>A0A543PPA1</accession>
<evidence type="ECO:0000259" key="3">
    <source>
        <dbReference type="Pfam" id="PF00294"/>
    </source>
</evidence>
<gene>
    <name evidence="4" type="ORF">FHX52_2607</name>
</gene>
<reference evidence="4 5" key="1">
    <citation type="submission" date="2019-06" db="EMBL/GenBank/DDBJ databases">
        <title>Sequencing the genomes of 1000 actinobacteria strains.</title>
        <authorList>
            <person name="Klenk H.-P."/>
        </authorList>
    </citation>
    <scope>NUCLEOTIDE SEQUENCE [LARGE SCALE GENOMIC DNA]</scope>
    <source>
        <strain evidence="4 5">DSM 21776</strain>
    </source>
</reference>
<dbReference type="InterPro" id="IPR029056">
    <property type="entry name" value="Ribokinase-like"/>
</dbReference>
<keyword evidence="1" id="KW-0808">Transferase</keyword>
<dbReference type="RefSeq" id="WP_246069957.1">
    <property type="nucleotide sequence ID" value="NZ_BAAAQC010000010.1"/>
</dbReference>
<evidence type="ECO:0000256" key="2">
    <source>
        <dbReference type="ARBA" id="ARBA00022777"/>
    </source>
</evidence>
<organism evidence="4 5">
    <name type="scientific">Humibacillus xanthopallidus</name>
    <dbReference type="NCBI Taxonomy" id="412689"/>
    <lineage>
        <taxon>Bacteria</taxon>
        <taxon>Bacillati</taxon>
        <taxon>Actinomycetota</taxon>
        <taxon>Actinomycetes</taxon>
        <taxon>Micrococcales</taxon>
        <taxon>Intrasporangiaceae</taxon>
        <taxon>Humibacillus</taxon>
    </lineage>
</organism>
<dbReference type="Gene3D" id="3.40.1190.20">
    <property type="match status" value="1"/>
</dbReference>
<evidence type="ECO:0000313" key="4">
    <source>
        <dbReference type="EMBL" id="TQN45903.1"/>
    </source>
</evidence>